<dbReference type="AlphaFoldDB" id="A0AAD1Z9L5"/>
<organism evidence="1 2">
    <name type="scientific">Fraxinus pennsylvanica</name>
    <dbReference type="NCBI Taxonomy" id="56036"/>
    <lineage>
        <taxon>Eukaryota</taxon>
        <taxon>Viridiplantae</taxon>
        <taxon>Streptophyta</taxon>
        <taxon>Embryophyta</taxon>
        <taxon>Tracheophyta</taxon>
        <taxon>Spermatophyta</taxon>
        <taxon>Magnoliopsida</taxon>
        <taxon>eudicotyledons</taxon>
        <taxon>Gunneridae</taxon>
        <taxon>Pentapetalae</taxon>
        <taxon>asterids</taxon>
        <taxon>lamiids</taxon>
        <taxon>Lamiales</taxon>
        <taxon>Oleaceae</taxon>
        <taxon>Oleeae</taxon>
        <taxon>Fraxinus</taxon>
    </lineage>
</organism>
<proteinExistence type="predicted"/>
<keyword evidence="2" id="KW-1185">Reference proteome</keyword>
<accession>A0AAD1Z9L5</accession>
<sequence>MATDVVVVVQHAAMNGGCCKKGPGYALPLEAMADLRESLIYVTYVYTGNFISKKRNHEPMKIEEAAALPLLMLSQDNRSWHTGPTTGAVIELIEDILNPPSTFVTTTSERTGALASAGDDKKSMEPFYPIVITSPLD</sequence>
<gene>
    <name evidence="1" type="ORF">FPE_LOCUS10472</name>
</gene>
<protein>
    <submittedName>
        <fullName evidence="1">Uncharacterized protein</fullName>
    </submittedName>
</protein>
<evidence type="ECO:0000313" key="1">
    <source>
        <dbReference type="EMBL" id="CAI9763042.1"/>
    </source>
</evidence>
<name>A0AAD1Z9L5_9LAMI</name>
<dbReference type="Proteomes" id="UP000834106">
    <property type="component" value="Chromosome 6"/>
</dbReference>
<reference evidence="1" key="1">
    <citation type="submission" date="2023-05" db="EMBL/GenBank/DDBJ databases">
        <authorList>
            <person name="Huff M."/>
        </authorList>
    </citation>
    <scope>NUCLEOTIDE SEQUENCE</scope>
</reference>
<dbReference type="EMBL" id="OU503041">
    <property type="protein sequence ID" value="CAI9763042.1"/>
    <property type="molecule type" value="Genomic_DNA"/>
</dbReference>
<evidence type="ECO:0000313" key="2">
    <source>
        <dbReference type="Proteomes" id="UP000834106"/>
    </source>
</evidence>